<dbReference type="Proteomes" id="UP000467635">
    <property type="component" value="Unassembled WGS sequence"/>
</dbReference>
<evidence type="ECO:0000259" key="5">
    <source>
        <dbReference type="PROSITE" id="PS51918"/>
    </source>
</evidence>
<protein>
    <submittedName>
        <fullName evidence="7">Radical SAM protein</fullName>
    </submittedName>
</protein>
<organism evidence="7 9">
    <name type="scientific">Ligilactobacillus salivarius</name>
    <dbReference type="NCBI Taxonomy" id="1624"/>
    <lineage>
        <taxon>Bacteria</taxon>
        <taxon>Bacillati</taxon>
        <taxon>Bacillota</taxon>
        <taxon>Bacilli</taxon>
        <taxon>Lactobacillales</taxon>
        <taxon>Lactobacillaceae</taxon>
        <taxon>Ligilactobacillus</taxon>
    </lineage>
</organism>
<keyword evidence="1" id="KW-0949">S-adenosyl-L-methionine</keyword>
<dbReference type="SFLD" id="SFLDS00029">
    <property type="entry name" value="Radical_SAM"/>
    <property type="match status" value="1"/>
</dbReference>
<comment type="caution">
    <text evidence="7">The sequence shown here is derived from an EMBL/GenBank/DDBJ whole genome shotgun (WGS) entry which is preliminary data.</text>
</comment>
<evidence type="ECO:0000313" key="10">
    <source>
        <dbReference type="Proteomes" id="UP000467635"/>
    </source>
</evidence>
<evidence type="ECO:0000313" key="9">
    <source>
        <dbReference type="Proteomes" id="UP000437575"/>
    </source>
</evidence>
<geneLocation type="plasmid" evidence="7">
    <name>unnamed01</name>
</geneLocation>
<dbReference type="Proteomes" id="UP000437575">
    <property type="component" value="Unassembled WGS sequence"/>
</dbReference>
<dbReference type="AlphaFoldDB" id="A0A6A8LVJ1"/>
<dbReference type="GO" id="GO:0046872">
    <property type="term" value="F:metal ion binding"/>
    <property type="evidence" value="ECO:0007669"/>
    <property type="project" value="UniProtKB-KW"/>
</dbReference>
<gene>
    <name evidence="8" type="ORF">GKC33_04355</name>
    <name evidence="6" type="ORF">GKC34_00580</name>
    <name evidence="7" type="ORF">GKC34_15035</name>
</gene>
<dbReference type="Pfam" id="PF04055">
    <property type="entry name" value="Radical_SAM"/>
    <property type="match status" value="1"/>
</dbReference>
<dbReference type="InterPro" id="IPR013785">
    <property type="entry name" value="Aldolase_TIM"/>
</dbReference>
<evidence type="ECO:0000256" key="4">
    <source>
        <dbReference type="ARBA" id="ARBA00023014"/>
    </source>
</evidence>
<evidence type="ECO:0000313" key="8">
    <source>
        <dbReference type="EMBL" id="MSE07975.1"/>
    </source>
</evidence>
<evidence type="ECO:0000313" key="6">
    <source>
        <dbReference type="EMBL" id="MSE04375.1"/>
    </source>
</evidence>
<dbReference type="Gene3D" id="3.20.20.70">
    <property type="entry name" value="Aldolase class I"/>
    <property type="match status" value="1"/>
</dbReference>
<dbReference type="SUPFAM" id="SSF102114">
    <property type="entry name" value="Radical SAM enzymes"/>
    <property type="match status" value="1"/>
</dbReference>
<keyword evidence="2" id="KW-0479">Metal-binding</keyword>
<dbReference type="GO" id="GO:0003824">
    <property type="term" value="F:catalytic activity"/>
    <property type="evidence" value="ECO:0007669"/>
    <property type="project" value="InterPro"/>
</dbReference>
<evidence type="ECO:0000256" key="1">
    <source>
        <dbReference type="ARBA" id="ARBA00022691"/>
    </source>
</evidence>
<dbReference type="PANTHER" id="PTHR11228">
    <property type="entry name" value="RADICAL SAM DOMAIN PROTEIN"/>
    <property type="match status" value="1"/>
</dbReference>
<dbReference type="PROSITE" id="PS51918">
    <property type="entry name" value="RADICAL_SAM"/>
    <property type="match status" value="1"/>
</dbReference>
<dbReference type="InterPro" id="IPR050377">
    <property type="entry name" value="Radical_SAM_PqqE_MftC-like"/>
</dbReference>
<dbReference type="InterPro" id="IPR007197">
    <property type="entry name" value="rSAM"/>
</dbReference>
<proteinExistence type="predicted"/>
<dbReference type="EMBL" id="WKKZ01001601">
    <property type="protein sequence ID" value="MSE06982.1"/>
    <property type="molecule type" value="Genomic_DNA"/>
</dbReference>
<name>A0A6A8LVJ1_9LACO</name>
<evidence type="ECO:0000256" key="2">
    <source>
        <dbReference type="ARBA" id="ARBA00022723"/>
    </source>
</evidence>
<feature type="domain" description="Radical SAM core" evidence="5">
    <location>
        <begin position="3"/>
        <end position="223"/>
    </location>
</feature>
<dbReference type="GO" id="GO:0051536">
    <property type="term" value="F:iron-sulfur cluster binding"/>
    <property type="evidence" value="ECO:0007669"/>
    <property type="project" value="UniProtKB-KW"/>
</dbReference>
<keyword evidence="4" id="KW-0411">Iron-sulfur</keyword>
<dbReference type="EMBL" id="WKKX01000131">
    <property type="protein sequence ID" value="MSE07975.1"/>
    <property type="molecule type" value="Genomic_DNA"/>
</dbReference>
<dbReference type="EMBL" id="WKKZ01000003">
    <property type="protein sequence ID" value="MSE04375.1"/>
    <property type="molecule type" value="Genomic_DNA"/>
</dbReference>
<evidence type="ECO:0000313" key="7">
    <source>
        <dbReference type="EMBL" id="MSE06982.1"/>
    </source>
</evidence>
<dbReference type="PANTHER" id="PTHR11228:SF34">
    <property type="entry name" value="TUNGSTEN-CONTAINING ALDEHYDE FERREDOXIN OXIDOREDUCTASE COFACTOR MODIFYING PROTEIN"/>
    <property type="match status" value="1"/>
</dbReference>
<dbReference type="CDD" id="cd01335">
    <property type="entry name" value="Radical_SAM"/>
    <property type="match status" value="1"/>
</dbReference>
<evidence type="ECO:0000256" key="3">
    <source>
        <dbReference type="ARBA" id="ARBA00023004"/>
    </source>
</evidence>
<dbReference type="SFLD" id="SFLDG01067">
    <property type="entry name" value="SPASM/twitch_domain_containing"/>
    <property type="match status" value="1"/>
</dbReference>
<reference evidence="9 10" key="1">
    <citation type="submission" date="2019-11" db="EMBL/GenBank/DDBJ databases">
        <title>Draft Genome Sequence of Plant Growth-Promoting Rhizosphere-Associated Bacteria.</title>
        <authorList>
            <person name="Vasilyev I.Y."/>
            <person name="Radchenko V."/>
            <person name="Ilnitskaya E.V."/>
        </authorList>
    </citation>
    <scope>NUCLEOTIDE SEQUENCE [LARGE SCALE GENOMIC DNA]</scope>
    <source>
        <strain evidence="8 10">VRA_01-1sq_f</strain>
        <strain evidence="7 9">VRA_1sq_f</strain>
        <plasmid evidence="7">unnamed01</plasmid>
    </source>
</reference>
<keyword evidence="7" id="KW-0614">Plasmid</keyword>
<sequence>MEKLCPDILTIITTYHCTAECEECCFECSPKLKSRLSLGQIEDFMDEAKELFGNQIKGVVFTGGECFTLGEDLIRAVDKAHSLGYSTRCVSNGYWARTMMTARKKLMELKDAGLDELNISTGDNHQQWISFESVLNAIEVSSELGINSLIVVEGFEESKFKMADIVNNIRFRKIKEKQVLGYNKGNIGVLNNIWIPMHEEAKITQKEDYYITEERALKSEGCNNILTTLGLNPYGKIIDCCGLTMEHIPEMKLGTYEKGNLEYIFNKQFNDFMKIWLWVEGPFKILYYALRKDKNIKINKKLTHPCQACVEIFSNSEIKNTLKTNYQDVVEDVMFKYAIKLKKYKLDKQTSFVYQ</sequence>
<accession>A0A6A8LVJ1</accession>
<keyword evidence="3" id="KW-0408">Iron</keyword>
<dbReference type="InterPro" id="IPR058240">
    <property type="entry name" value="rSAM_sf"/>
</dbReference>